<evidence type="ECO:0000313" key="2">
    <source>
        <dbReference type="Proteomes" id="UP001203687"/>
    </source>
</evidence>
<name>A0ABT0HD36_9FLAO</name>
<evidence type="ECO:0000313" key="1">
    <source>
        <dbReference type="EMBL" id="MCK8482269.1"/>
    </source>
</evidence>
<dbReference type="Proteomes" id="UP001203687">
    <property type="component" value="Unassembled WGS sequence"/>
</dbReference>
<comment type="caution">
    <text evidence="1">The sequence shown here is derived from an EMBL/GenBank/DDBJ whole genome shotgun (WGS) entry which is preliminary data.</text>
</comment>
<protein>
    <submittedName>
        <fullName evidence="1">Uncharacterized protein</fullName>
    </submittedName>
</protein>
<reference evidence="1" key="1">
    <citation type="submission" date="2022-04" db="EMBL/GenBank/DDBJ databases">
        <authorList>
            <person name="Ren T."/>
        </authorList>
    </citation>
    <scope>NUCLEOTIDE SEQUENCE</scope>
    <source>
        <strain evidence="1">F63249</strain>
    </source>
</reference>
<proteinExistence type="predicted"/>
<keyword evidence="2" id="KW-1185">Reference proteome</keyword>
<accession>A0ABT0HD36</accession>
<sequence>MELFKINYDKEKDIAVSFKIDEDFQFLYCKASGKIKKGSLGNNSADYLFGKICQYYFQTQCYILILDFSELEYEFGDRLRKSINFFKEIGRDEAEKENPILLIKPKDAKGINSILDWIKPKKLIVTKNYEEAIKLSLKLFDELMNE</sequence>
<gene>
    <name evidence="1" type="ORF">MUY34_16690</name>
</gene>
<organism evidence="1 2">
    <name type="scientific">Psychroserpens algicola</name>
    <dbReference type="NCBI Taxonomy" id="1719034"/>
    <lineage>
        <taxon>Bacteria</taxon>
        <taxon>Pseudomonadati</taxon>
        <taxon>Bacteroidota</taxon>
        <taxon>Flavobacteriia</taxon>
        <taxon>Flavobacteriales</taxon>
        <taxon>Flavobacteriaceae</taxon>
        <taxon>Psychroserpens</taxon>
    </lineage>
</organism>
<dbReference type="EMBL" id="JALPQF010000027">
    <property type="protein sequence ID" value="MCK8482269.1"/>
    <property type="molecule type" value="Genomic_DNA"/>
</dbReference>
<dbReference type="RefSeq" id="WP_248413989.1">
    <property type="nucleotide sequence ID" value="NZ_JALPQF010000027.1"/>
</dbReference>